<dbReference type="Proteomes" id="UP000823913">
    <property type="component" value="Unassembled WGS sequence"/>
</dbReference>
<dbReference type="AlphaFoldDB" id="A0A9D1E7M4"/>
<name>A0A9D1E7M4_9FIRM</name>
<reference evidence="1" key="2">
    <citation type="journal article" date="2021" name="PeerJ">
        <title>Extensive microbial diversity within the chicken gut microbiome revealed by metagenomics and culture.</title>
        <authorList>
            <person name="Gilroy R."/>
            <person name="Ravi A."/>
            <person name="Getino M."/>
            <person name="Pursley I."/>
            <person name="Horton D.L."/>
            <person name="Alikhan N.F."/>
            <person name="Baker D."/>
            <person name="Gharbi K."/>
            <person name="Hall N."/>
            <person name="Watson M."/>
            <person name="Adriaenssens E.M."/>
            <person name="Foster-Nyarko E."/>
            <person name="Jarju S."/>
            <person name="Secka A."/>
            <person name="Antonio M."/>
            <person name="Oren A."/>
            <person name="Chaudhuri R.R."/>
            <person name="La Ragione R."/>
            <person name="Hildebrand F."/>
            <person name="Pallen M.J."/>
        </authorList>
    </citation>
    <scope>NUCLEOTIDE SEQUENCE</scope>
    <source>
        <strain evidence="1">ChiW16-3235</strain>
    </source>
</reference>
<dbReference type="EMBL" id="DVHK01000118">
    <property type="protein sequence ID" value="HIR67569.1"/>
    <property type="molecule type" value="Genomic_DNA"/>
</dbReference>
<protein>
    <submittedName>
        <fullName evidence="1">Uncharacterized protein</fullName>
    </submittedName>
</protein>
<proteinExistence type="predicted"/>
<gene>
    <name evidence="1" type="ORF">IAB94_05940</name>
</gene>
<accession>A0A9D1E7M4</accession>
<sequence>MRIAARKTTVFPARSRKTAELLDGGYTAYTVNLWEEDGALVPAAALASEKAYPTCPVNVTGGYYSEGNGALYLVSGSLAYRLNKGGTAYTTVARNLSDGAFFADMYVEGYASTVLFDGYNRITYSGQSQSTVVADKRFYAGAEHCGRLFARDYDEPYKLWWSASDAFDWEEGISGSGYVYLPAAGGEVLRLFSYRERLIAVRRRGITVVHAYGDPENYKVGATANYLTADGIIERTCAVCAGDIYFCTEGGLYAFNGSSVEKLMDFGGRISSPQSAAACGERYYLICTDKYLGEGCVLCFDGLKKRCAVCDIKPSALFAAEQGVYAVVGTGVYKILPCSGSGRWVSLPFRIEGSRSALIKNISAACGGDIVIKVSAGGYERTFSGGDIRGANISGGTFVFDVDVNGALRSLRVEAEI</sequence>
<organism evidence="1 2">
    <name type="scientific">Candidatus Coproplasma avicola</name>
    <dbReference type="NCBI Taxonomy" id="2840744"/>
    <lineage>
        <taxon>Bacteria</taxon>
        <taxon>Bacillati</taxon>
        <taxon>Bacillota</taxon>
        <taxon>Clostridia</taxon>
        <taxon>Eubacteriales</taxon>
        <taxon>Candidatus Coproplasma</taxon>
    </lineage>
</organism>
<evidence type="ECO:0000313" key="1">
    <source>
        <dbReference type="EMBL" id="HIR67569.1"/>
    </source>
</evidence>
<evidence type="ECO:0000313" key="2">
    <source>
        <dbReference type="Proteomes" id="UP000823913"/>
    </source>
</evidence>
<reference evidence="1" key="1">
    <citation type="submission" date="2020-10" db="EMBL/GenBank/DDBJ databases">
        <authorList>
            <person name="Gilroy R."/>
        </authorList>
    </citation>
    <scope>NUCLEOTIDE SEQUENCE</scope>
    <source>
        <strain evidence="1">ChiW16-3235</strain>
    </source>
</reference>
<comment type="caution">
    <text evidence="1">The sequence shown here is derived from an EMBL/GenBank/DDBJ whole genome shotgun (WGS) entry which is preliminary data.</text>
</comment>